<dbReference type="Pfam" id="PF00571">
    <property type="entry name" value="CBS"/>
    <property type="match status" value="2"/>
</dbReference>
<evidence type="ECO:0000313" key="5">
    <source>
        <dbReference type="Proteomes" id="UP000199584"/>
    </source>
</evidence>
<dbReference type="InterPro" id="IPR046342">
    <property type="entry name" value="CBS_dom_sf"/>
</dbReference>
<evidence type="ECO:0000256" key="1">
    <source>
        <dbReference type="ARBA" id="ARBA00023122"/>
    </source>
</evidence>
<sequence length="198" mass="23247">MKNSLREKKVKDMMIPIHDYPTVSAETTLKDAIRVLRNSFHPHEKKPRTGRQHIFVVEDNEPVGTFGVYELLKAIEPQFLKGTSYFSMKLNNSWAIPIFWDGLFTERCREIAHKKVKEFMNPIEFYVHIDDTLLKASYSMAKYKSDFVAVMDKDRLVGMIRSVDVFQEISNWVVYGDMELDSLEAPDEPWLKEFAFER</sequence>
<dbReference type="InterPro" id="IPR051257">
    <property type="entry name" value="Diverse_CBS-Domain"/>
</dbReference>
<evidence type="ECO:0000259" key="3">
    <source>
        <dbReference type="PROSITE" id="PS51371"/>
    </source>
</evidence>
<feature type="domain" description="CBS" evidence="3">
    <location>
        <begin position="120"/>
        <end position="180"/>
    </location>
</feature>
<keyword evidence="5" id="KW-1185">Reference proteome</keyword>
<dbReference type="STRING" id="39060.SAMN05660706_10119"/>
<evidence type="ECO:0000256" key="2">
    <source>
        <dbReference type="PROSITE-ProRule" id="PRU00703"/>
    </source>
</evidence>
<name>A0A1I6CNB5_9FIRM</name>
<dbReference type="PANTHER" id="PTHR43080:SF2">
    <property type="entry name" value="CBS DOMAIN-CONTAINING PROTEIN"/>
    <property type="match status" value="1"/>
</dbReference>
<dbReference type="Proteomes" id="UP000199584">
    <property type="component" value="Unassembled WGS sequence"/>
</dbReference>
<organism evidence="4 5">
    <name type="scientific">Desulfoscipio geothermicus DSM 3669</name>
    <dbReference type="NCBI Taxonomy" id="1121426"/>
    <lineage>
        <taxon>Bacteria</taxon>
        <taxon>Bacillati</taxon>
        <taxon>Bacillota</taxon>
        <taxon>Clostridia</taxon>
        <taxon>Eubacteriales</taxon>
        <taxon>Desulfallaceae</taxon>
        <taxon>Desulfoscipio</taxon>
    </lineage>
</organism>
<dbReference type="EMBL" id="FOYM01000001">
    <property type="protein sequence ID" value="SFQ94636.1"/>
    <property type="molecule type" value="Genomic_DNA"/>
</dbReference>
<reference evidence="5" key="1">
    <citation type="submission" date="2016-10" db="EMBL/GenBank/DDBJ databases">
        <authorList>
            <person name="Varghese N."/>
            <person name="Submissions S."/>
        </authorList>
    </citation>
    <scope>NUCLEOTIDE SEQUENCE [LARGE SCALE GENOMIC DNA]</scope>
    <source>
        <strain evidence="5">DSM 3669</strain>
    </source>
</reference>
<dbReference type="CDD" id="cd02205">
    <property type="entry name" value="CBS_pair_SF"/>
    <property type="match status" value="1"/>
</dbReference>
<keyword evidence="1 2" id="KW-0129">CBS domain</keyword>
<dbReference type="SUPFAM" id="SSF54631">
    <property type="entry name" value="CBS-domain pair"/>
    <property type="match status" value="1"/>
</dbReference>
<dbReference type="Gene3D" id="3.10.580.10">
    <property type="entry name" value="CBS-domain"/>
    <property type="match status" value="1"/>
</dbReference>
<accession>A0A1I6CNB5</accession>
<feature type="domain" description="CBS" evidence="3">
    <location>
        <begin position="14"/>
        <end position="82"/>
    </location>
</feature>
<dbReference type="InterPro" id="IPR000644">
    <property type="entry name" value="CBS_dom"/>
</dbReference>
<gene>
    <name evidence="4" type="ORF">SAMN05660706_10119</name>
</gene>
<protein>
    <submittedName>
        <fullName evidence="4">CBS domain-containing protein</fullName>
    </submittedName>
</protein>
<evidence type="ECO:0000313" key="4">
    <source>
        <dbReference type="EMBL" id="SFQ94636.1"/>
    </source>
</evidence>
<dbReference type="PANTHER" id="PTHR43080">
    <property type="entry name" value="CBS DOMAIN-CONTAINING PROTEIN CBSX3, MITOCHONDRIAL"/>
    <property type="match status" value="1"/>
</dbReference>
<dbReference type="PROSITE" id="PS51371">
    <property type="entry name" value="CBS"/>
    <property type="match status" value="2"/>
</dbReference>
<dbReference type="OrthoDB" id="1806071at2"/>
<dbReference type="AlphaFoldDB" id="A0A1I6CNB5"/>
<dbReference type="RefSeq" id="WP_092481432.1">
    <property type="nucleotide sequence ID" value="NZ_FOYM01000001.1"/>
</dbReference>
<proteinExistence type="predicted"/>